<dbReference type="PANTHER" id="PTHR38926:SF2">
    <property type="entry name" value="F-BOX_LRR-REPEAT PROTEIN 21-RELATED"/>
    <property type="match status" value="1"/>
</dbReference>
<accession>A0A8J4VR89</accession>
<protein>
    <submittedName>
        <fullName evidence="2">Uncharacterized protein</fullName>
    </submittedName>
</protein>
<dbReference type="OrthoDB" id="2095648at2759"/>
<dbReference type="Gene3D" id="3.80.10.10">
    <property type="entry name" value="Ribonuclease Inhibitor"/>
    <property type="match status" value="1"/>
</dbReference>
<organism evidence="2 3">
    <name type="scientific">Castanea mollissima</name>
    <name type="common">Chinese chestnut</name>
    <dbReference type="NCBI Taxonomy" id="60419"/>
    <lineage>
        <taxon>Eukaryota</taxon>
        <taxon>Viridiplantae</taxon>
        <taxon>Streptophyta</taxon>
        <taxon>Embryophyta</taxon>
        <taxon>Tracheophyta</taxon>
        <taxon>Spermatophyta</taxon>
        <taxon>Magnoliopsida</taxon>
        <taxon>eudicotyledons</taxon>
        <taxon>Gunneridae</taxon>
        <taxon>Pentapetalae</taxon>
        <taxon>rosids</taxon>
        <taxon>fabids</taxon>
        <taxon>Fagales</taxon>
        <taxon>Fagaceae</taxon>
        <taxon>Castanea</taxon>
    </lineage>
</organism>
<evidence type="ECO:0000313" key="2">
    <source>
        <dbReference type="EMBL" id="KAF3958151.1"/>
    </source>
</evidence>
<comment type="caution">
    <text evidence="2">The sequence shown here is derived from an EMBL/GenBank/DDBJ whole genome shotgun (WGS) entry which is preliminary data.</text>
</comment>
<keyword evidence="3" id="KW-1185">Reference proteome</keyword>
<dbReference type="PANTHER" id="PTHR38926">
    <property type="entry name" value="F-BOX DOMAIN CONTAINING PROTEIN, EXPRESSED"/>
    <property type="match status" value="1"/>
</dbReference>
<feature type="region of interest" description="Disordered" evidence="1">
    <location>
        <begin position="96"/>
        <end position="125"/>
    </location>
</feature>
<reference evidence="2" key="1">
    <citation type="submission" date="2020-03" db="EMBL/GenBank/DDBJ databases">
        <title>Castanea mollissima Vanexum genome sequencing.</title>
        <authorList>
            <person name="Staton M."/>
        </authorList>
    </citation>
    <scope>NUCLEOTIDE SEQUENCE</scope>
    <source>
        <tissue evidence="2">Leaf</tissue>
    </source>
</reference>
<evidence type="ECO:0000256" key="1">
    <source>
        <dbReference type="SAM" id="MobiDB-lite"/>
    </source>
</evidence>
<feature type="compositionally biased region" description="Acidic residues" evidence="1">
    <location>
        <begin position="102"/>
        <end position="119"/>
    </location>
</feature>
<dbReference type="AlphaFoldDB" id="A0A8J4VR89"/>
<dbReference type="Proteomes" id="UP000737018">
    <property type="component" value="Unassembled WGS sequence"/>
</dbReference>
<sequence>MPELSHLQIIGNKLMNDGLLAILDGCPQLESLDLRKLFHVTLSGILGKYVERIKVLRHPNDSTDNYEFVADDGSFDEGSDIVYYLDSTDGDEFVDDIHGDGSFDDDDGSSFDDDDDLDYDPTNSY</sequence>
<name>A0A8J4VR89_9ROSI</name>
<dbReference type="InterPro" id="IPR032675">
    <property type="entry name" value="LRR_dom_sf"/>
</dbReference>
<gene>
    <name evidence="2" type="ORF">CMV_016908</name>
</gene>
<dbReference type="EMBL" id="JRKL02002627">
    <property type="protein sequence ID" value="KAF3958151.1"/>
    <property type="molecule type" value="Genomic_DNA"/>
</dbReference>
<dbReference type="SUPFAM" id="SSF52047">
    <property type="entry name" value="RNI-like"/>
    <property type="match status" value="1"/>
</dbReference>
<proteinExistence type="predicted"/>
<evidence type="ECO:0000313" key="3">
    <source>
        <dbReference type="Proteomes" id="UP000737018"/>
    </source>
</evidence>